<dbReference type="InterPro" id="IPR016162">
    <property type="entry name" value="Ald_DH_N"/>
</dbReference>
<reference evidence="6 7" key="1">
    <citation type="submission" date="2014-10" db="EMBL/GenBank/DDBJ databases">
        <title>Draft genome sequence of Novosphingobium subterraneum DSM 12447.</title>
        <authorList>
            <person name="Gan H.M."/>
            <person name="Gan H.Y."/>
            <person name="Savka M.A."/>
        </authorList>
    </citation>
    <scope>NUCLEOTIDE SEQUENCE [LARGE SCALE GENOMIC DNA]</scope>
    <source>
        <strain evidence="6 7">DSM 12447</strain>
    </source>
</reference>
<dbReference type="PROSITE" id="PS00687">
    <property type="entry name" value="ALDEHYDE_DEHYDR_GLU"/>
    <property type="match status" value="1"/>
</dbReference>
<feature type="active site" evidence="3">
    <location>
        <position position="244"/>
    </location>
</feature>
<organism evidence="6 7">
    <name type="scientific">Novosphingobium subterraneum</name>
    <dbReference type="NCBI Taxonomy" id="48936"/>
    <lineage>
        <taxon>Bacteria</taxon>
        <taxon>Pseudomonadati</taxon>
        <taxon>Pseudomonadota</taxon>
        <taxon>Alphaproteobacteria</taxon>
        <taxon>Sphingomonadales</taxon>
        <taxon>Sphingomonadaceae</taxon>
        <taxon>Novosphingobium</taxon>
    </lineage>
</organism>
<proteinExistence type="inferred from homology"/>
<dbReference type="InterPro" id="IPR016161">
    <property type="entry name" value="Ald_DH/histidinol_DH"/>
</dbReference>
<keyword evidence="2 4" id="KW-0560">Oxidoreductase</keyword>
<dbReference type="STRING" id="48936.NJ75_02280"/>
<gene>
    <name evidence="6" type="ORF">NJ75_02280</name>
</gene>
<feature type="domain" description="Aldehyde dehydrogenase" evidence="5">
    <location>
        <begin position="11"/>
        <end position="470"/>
    </location>
</feature>
<dbReference type="InterPro" id="IPR016163">
    <property type="entry name" value="Ald_DH_C"/>
</dbReference>
<dbReference type="EMBL" id="JRVC01000010">
    <property type="protein sequence ID" value="KHS46019.1"/>
    <property type="molecule type" value="Genomic_DNA"/>
</dbReference>
<accession>A0A0B9A603</accession>
<dbReference type="Gene3D" id="3.40.309.10">
    <property type="entry name" value="Aldehyde Dehydrogenase, Chain A, domain 2"/>
    <property type="match status" value="1"/>
</dbReference>
<dbReference type="Proteomes" id="UP000031338">
    <property type="component" value="Unassembled WGS sequence"/>
</dbReference>
<evidence type="ECO:0000259" key="5">
    <source>
        <dbReference type="Pfam" id="PF00171"/>
    </source>
</evidence>
<dbReference type="RefSeq" id="WP_039334495.1">
    <property type="nucleotide sequence ID" value="NZ_JRVC01000010.1"/>
</dbReference>
<sequence>MQGANYIDGRWVEGATPFTTQNPSDLDETVGSYTKVGEAEVREAMAAARRAQPAWAAFNMQARADILYRIAELLKARAPEIGKLLSREEGKTLPEGIGEALRAAQCFQAAAGDVIRAQGEWYNSMRDGFNVLVTREPLGVIAAITPWNFPIALPSWKIAGALAYGNAVVLKPSSFVPGCAVMLAQIIEDAGVPAGVFNLVMGDGRATGNVMIDEADGLTFTGGTATGRAVLTRAAETMTKCQLELGGKNALVVLDDADLDLAVEIASNGAWIQTGQRCTGTERLIVTRGIHDAFVERMAKVAGSYRVGHALDPETQIGPVANVQQFNENLQFVIDAQAEGAELAAGGGAVEARTRGLYMAPTLLTGTRAEWRCNQHESFGPIASVIKVEDLDEAIHAANACEYKLSSGIATTSLKNAERFRKASKAGMVMVNAPTAGLEYHVPLGGRSPSGYGARETGSTAAEFFTESKTSYINHGAV</sequence>
<comment type="similarity">
    <text evidence="1 4">Belongs to the aldehyde dehydrogenase family.</text>
</comment>
<evidence type="ECO:0000313" key="7">
    <source>
        <dbReference type="Proteomes" id="UP000031338"/>
    </source>
</evidence>
<keyword evidence="7" id="KW-1185">Reference proteome</keyword>
<dbReference type="InterPro" id="IPR015590">
    <property type="entry name" value="Aldehyde_DH_dom"/>
</dbReference>
<dbReference type="AlphaFoldDB" id="A0A0B9A603"/>
<dbReference type="PANTHER" id="PTHR11699">
    <property type="entry name" value="ALDEHYDE DEHYDROGENASE-RELATED"/>
    <property type="match status" value="1"/>
</dbReference>
<dbReference type="Gene3D" id="3.40.605.10">
    <property type="entry name" value="Aldehyde Dehydrogenase, Chain A, domain 1"/>
    <property type="match status" value="1"/>
</dbReference>
<dbReference type="GO" id="GO:0016620">
    <property type="term" value="F:oxidoreductase activity, acting on the aldehyde or oxo group of donors, NAD or NADP as acceptor"/>
    <property type="evidence" value="ECO:0007669"/>
    <property type="project" value="InterPro"/>
</dbReference>
<dbReference type="SUPFAM" id="SSF53720">
    <property type="entry name" value="ALDH-like"/>
    <property type="match status" value="1"/>
</dbReference>
<comment type="caution">
    <text evidence="6">The sequence shown here is derived from an EMBL/GenBank/DDBJ whole genome shotgun (WGS) entry which is preliminary data.</text>
</comment>
<dbReference type="Pfam" id="PF00171">
    <property type="entry name" value="Aldedh"/>
    <property type="match status" value="1"/>
</dbReference>
<dbReference type="PATRIC" id="fig|48936.3.peg.2292"/>
<evidence type="ECO:0000256" key="4">
    <source>
        <dbReference type="RuleBase" id="RU003345"/>
    </source>
</evidence>
<name>A0A0B9A603_9SPHN</name>
<evidence type="ECO:0000256" key="3">
    <source>
        <dbReference type="PROSITE-ProRule" id="PRU10007"/>
    </source>
</evidence>
<evidence type="ECO:0000313" key="6">
    <source>
        <dbReference type="EMBL" id="KHS46019.1"/>
    </source>
</evidence>
<evidence type="ECO:0000256" key="1">
    <source>
        <dbReference type="ARBA" id="ARBA00009986"/>
    </source>
</evidence>
<evidence type="ECO:0000256" key="2">
    <source>
        <dbReference type="ARBA" id="ARBA00023002"/>
    </source>
</evidence>
<dbReference type="FunFam" id="3.40.605.10:FF:000007">
    <property type="entry name" value="NAD/NADP-dependent betaine aldehyde dehydrogenase"/>
    <property type="match status" value="1"/>
</dbReference>
<protein>
    <submittedName>
        <fullName evidence="6">Aldehyde dehydrogenase</fullName>
    </submittedName>
</protein>
<dbReference type="InterPro" id="IPR029510">
    <property type="entry name" value="Ald_DH_CS_GLU"/>
</dbReference>